<dbReference type="EMBL" id="JAOSHN010000022">
    <property type="protein sequence ID" value="MCU7381022.1"/>
    <property type="molecule type" value="Genomic_DNA"/>
</dbReference>
<evidence type="ECO:0000313" key="2">
    <source>
        <dbReference type="Proteomes" id="UP001065549"/>
    </source>
</evidence>
<accession>A0A9J6QZR0</accession>
<organism evidence="1 2">
    <name type="scientific">Hominibacterium faecale</name>
    <dbReference type="NCBI Taxonomy" id="2839743"/>
    <lineage>
        <taxon>Bacteria</taxon>
        <taxon>Bacillati</taxon>
        <taxon>Bacillota</taxon>
        <taxon>Clostridia</taxon>
        <taxon>Peptostreptococcales</taxon>
        <taxon>Anaerovoracaceae</taxon>
        <taxon>Hominibacterium</taxon>
    </lineage>
</organism>
<comment type="caution">
    <text evidence="1">The sequence shown here is derived from an EMBL/GenBank/DDBJ whole genome shotgun (WGS) entry which is preliminary data.</text>
</comment>
<dbReference type="NCBIfam" id="TIGR04387">
    <property type="entry name" value="capsid_maj_N4"/>
    <property type="match status" value="1"/>
</dbReference>
<sequence length="330" mass="36029">MFDKLNLNLQMFNNTNVTTQTGEGQDLSAEMKTYYSNYLIDNAKPELVHDQFAQKHPIPKNGGKTIEFRKYKALQKALTPLTEGVTPNGNKLSVSILTATIAQYGDYIELSDILQLTAIDNNLVQATKLLGNQAGLTLDTITREVMNGGTNVIYSGGKAARSALAAEDKLTVLDIQKAARFLKQQNAKKIDKYFVGIIHPDTEFDLMRDPEWKDASLYAGSTQLFEGEIGKIAGVRFVETTEAKIWEKAAASSSKDVYSTIILGANAYGTTDVEGGGLQHIVKQLGSSGTADPLNQRATAGWKAIKTAERLVEEYMVRIESCSTFDAGAN</sequence>
<reference evidence="1" key="1">
    <citation type="submission" date="2022-09" db="EMBL/GenBank/DDBJ databases">
        <title>Culturomic study of gut microbiota in children with autism spectrum disorder.</title>
        <authorList>
            <person name="Efimov B.A."/>
            <person name="Chaplin A.V."/>
            <person name="Sokolova S.R."/>
            <person name="Pikina A.P."/>
            <person name="Korzhanova M."/>
            <person name="Belova V."/>
            <person name="Korostin D."/>
        </authorList>
    </citation>
    <scope>NUCLEOTIDE SEQUENCE</scope>
    <source>
        <strain evidence="1">ASD5510</strain>
    </source>
</reference>
<keyword evidence="2" id="KW-1185">Reference proteome</keyword>
<dbReference type="AlphaFoldDB" id="A0A9J6QZR0"/>
<protein>
    <submittedName>
        <fullName evidence="1">N4-gp56 family major capsid protein</fullName>
    </submittedName>
</protein>
<dbReference type="RefSeq" id="WP_269478901.1">
    <property type="nucleotide sequence ID" value="NZ_JAOSHN010000022.1"/>
</dbReference>
<name>A0A9J6QZR0_9FIRM</name>
<proteinExistence type="predicted"/>
<dbReference type="InterPro" id="IPR025267">
    <property type="entry name" value="ORF017-like"/>
</dbReference>
<gene>
    <name evidence="1" type="ORF">OBO34_22160</name>
</gene>
<dbReference type="Proteomes" id="UP001065549">
    <property type="component" value="Unassembled WGS sequence"/>
</dbReference>
<dbReference type="Pfam" id="PF13252">
    <property type="entry name" value="Phage_capsid_3"/>
    <property type="match status" value="1"/>
</dbReference>
<evidence type="ECO:0000313" key="1">
    <source>
        <dbReference type="EMBL" id="MCU7381022.1"/>
    </source>
</evidence>